<evidence type="ECO:0000256" key="1">
    <source>
        <dbReference type="SAM" id="MobiDB-lite"/>
    </source>
</evidence>
<protein>
    <recommendedName>
        <fullName evidence="2">Mtf2-like C-terminal domain-containing protein</fullName>
    </recommendedName>
</protein>
<dbReference type="GO" id="GO:0005739">
    <property type="term" value="C:mitochondrion"/>
    <property type="evidence" value="ECO:0007669"/>
    <property type="project" value="InterPro"/>
</dbReference>
<name>A0A8H3HLF4_9AGAM</name>
<evidence type="ECO:0000313" key="4">
    <source>
        <dbReference type="Proteomes" id="UP000663850"/>
    </source>
</evidence>
<gene>
    <name evidence="3" type="ORF">RDB_LOCUS121032</name>
</gene>
<proteinExistence type="predicted"/>
<dbReference type="EMBL" id="CAJMWZ010006513">
    <property type="protein sequence ID" value="CAE6523231.1"/>
    <property type="molecule type" value="Genomic_DNA"/>
</dbReference>
<dbReference type="PANTHER" id="PTHR39468">
    <property type="entry name" value="CHROMOSOME 7, WHOLE GENOME SHOTGUN SEQUENCE"/>
    <property type="match status" value="1"/>
</dbReference>
<dbReference type="AlphaFoldDB" id="A0A8H3HLF4"/>
<reference evidence="3" key="1">
    <citation type="submission" date="2021-01" db="EMBL/GenBank/DDBJ databases">
        <authorList>
            <person name="Kaushik A."/>
        </authorList>
    </citation>
    <scope>NUCLEOTIDE SEQUENCE</scope>
    <source>
        <strain evidence="3">Type strain: AG8-Rh-89/</strain>
    </source>
</reference>
<evidence type="ECO:0000313" key="3">
    <source>
        <dbReference type="EMBL" id="CAE6523231.1"/>
    </source>
</evidence>
<dbReference type="InterPro" id="IPR040009">
    <property type="entry name" value="Mtf2/C5D6.12-like"/>
</dbReference>
<feature type="region of interest" description="Disordered" evidence="1">
    <location>
        <begin position="41"/>
        <end position="82"/>
    </location>
</feature>
<dbReference type="Proteomes" id="UP000663850">
    <property type="component" value="Unassembled WGS sequence"/>
</dbReference>
<feature type="compositionally biased region" description="Polar residues" evidence="1">
    <location>
        <begin position="62"/>
        <end position="82"/>
    </location>
</feature>
<sequence length="376" mass="42970">MPRQFARPKKKYQQTSRSAFRGAINRPRIVACLKSIGPRFLTSNRGPSPFDKDHNEDGFMNVGSNTSPSSLRPNLNHSSSTTSDANWAQILLDVDPPSNDLMSGGARLSMRPSVPMASALRKTSSTHMEQQAMDAVFERVFDMDTQSPLQKSILGNHFPVGRTLFDNPIRQPTQHIREKEDLDRLFDEKAEIMMNCKSDQELLKWASTEVFSKFSQTSSNLPQSHKSARSKTIHPGIYGRVVAHLMHEFRETYNNPHLSIAIFDYTRQLSIISFVTGCTAPSYTELMRTYWNSFRDLQMVLNIAEEMRVNGVHSDDRTKQLYLKIYEEATLQSVWFEGGKEEVMKIVERLGNLVQKPNHTKLVNRKRVQTDQSLRS</sequence>
<feature type="domain" description="Mtf2-like C-terminal" evidence="2">
    <location>
        <begin position="183"/>
        <end position="353"/>
    </location>
</feature>
<evidence type="ECO:0000259" key="2">
    <source>
        <dbReference type="Pfam" id="PF19189"/>
    </source>
</evidence>
<organism evidence="3 4">
    <name type="scientific">Rhizoctonia solani</name>
    <dbReference type="NCBI Taxonomy" id="456999"/>
    <lineage>
        <taxon>Eukaryota</taxon>
        <taxon>Fungi</taxon>
        <taxon>Dikarya</taxon>
        <taxon>Basidiomycota</taxon>
        <taxon>Agaricomycotina</taxon>
        <taxon>Agaricomycetes</taxon>
        <taxon>Cantharellales</taxon>
        <taxon>Ceratobasidiaceae</taxon>
        <taxon>Rhizoctonia</taxon>
    </lineage>
</organism>
<dbReference type="PANTHER" id="PTHR39468:SF1">
    <property type="entry name" value="MTF2-LIKE C-TERMINAL DOMAIN-CONTAINING PROTEIN"/>
    <property type="match status" value="1"/>
</dbReference>
<dbReference type="Pfam" id="PF19189">
    <property type="entry name" value="Mtf2"/>
    <property type="match status" value="1"/>
</dbReference>
<accession>A0A8H3HLF4</accession>
<comment type="caution">
    <text evidence="3">The sequence shown here is derived from an EMBL/GenBank/DDBJ whole genome shotgun (WGS) entry which is preliminary data.</text>
</comment>
<dbReference type="InterPro" id="IPR043837">
    <property type="entry name" value="Mtf2-like_C"/>
</dbReference>